<dbReference type="Gene3D" id="3.30.40.10">
    <property type="entry name" value="Zinc/RING finger domain, C3HC4 (zinc finger)"/>
    <property type="match status" value="1"/>
</dbReference>
<protein>
    <recommendedName>
        <fullName evidence="4">Zinc finger PHD-type domain-containing protein</fullName>
    </recommendedName>
</protein>
<dbReference type="Pfam" id="PF00628">
    <property type="entry name" value="PHD"/>
    <property type="match status" value="1"/>
</dbReference>
<evidence type="ECO:0000259" key="4">
    <source>
        <dbReference type="SMART" id="SM00249"/>
    </source>
</evidence>
<dbReference type="SMART" id="SM00249">
    <property type="entry name" value="PHD"/>
    <property type="match status" value="1"/>
</dbReference>
<dbReference type="EMBL" id="OV170231">
    <property type="protein sequence ID" value="CAH0716181.1"/>
    <property type="molecule type" value="Genomic_DNA"/>
</dbReference>
<dbReference type="InterPro" id="IPR013083">
    <property type="entry name" value="Znf_RING/FYVE/PHD"/>
</dbReference>
<evidence type="ECO:0000256" key="3">
    <source>
        <dbReference type="ARBA" id="ARBA00022833"/>
    </source>
</evidence>
<organism evidence="5 6">
    <name type="scientific">Brenthis ino</name>
    <name type="common">lesser marbled fritillary</name>
    <dbReference type="NCBI Taxonomy" id="405034"/>
    <lineage>
        <taxon>Eukaryota</taxon>
        <taxon>Metazoa</taxon>
        <taxon>Ecdysozoa</taxon>
        <taxon>Arthropoda</taxon>
        <taxon>Hexapoda</taxon>
        <taxon>Insecta</taxon>
        <taxon>Pterygota</taxon>
        <taxon>Neoptera</taxon>
        <taxon>Endopterygota</taxon>
        <taxon>Lepidoptera</taxon>
        <taxon>Glossata</taxon>
        <taxon>Ditrysia</taxon>
        <taxon>Papilionoidea</taxon>
        <taxon>Nymphalidae</taxon>
        <taxon>Heliconiinae</taxon>
        <taxon>Argynnini</taxon>
        <taxon>Brenthis</taxon>
    </lineage>
</organism>
<dbReference type="SUPFAM" id="SSF57903">
    <property type="entry name" value="FYVE/PHD zinc finger"/>
    <property type="match status" value="1"/>
</dbReference>
<feature type="non-terminal residue" evidence="5">
    <location>
        <position position="195"/>
    </location>
</feature>
<keyword evidence="1" id="KW-0479">Metal-binding</keyword>
<dbReference type="AlphaFoldDB" id="A0A8J9U988"/>
<accession>A0A8J9U988</accession>
<keyword evidence="6" id="KW-1185">Reference proteome</keyword>
<reference evidence="5" key="1">
    <citation type="submission" date="2021-12" db="EMBL/GenBank/DDBJ databases">
        <authorList>
            <person name="Martin H S."/>
        </authorList>
    </citation>
    <scope>NUCLEOTIDE SEQUENCE</scope>
</reference>
<dbReference type="PROSITE" id="PS01359">
    <property type="entry name" value="ZF_PHD_1"/>
    <property type="match status" value="1"/>
</dbReference>
<dbReference type="GO" id="GO:0008270">
    <property type="term" value="F:zinc ion binding"/>
    <property type="evidence" value="ECO:0007669"/>
    <property type="project" value="UniProtKB-KW"/>
</dbReference>
<proteinExistence type="predicted"/>
<evidence type="ECO:0000256" key="1">
    <source>
        <dbReference type="ARBA" id="ARBA00022723"/>
    </source>
</evidence>
<feature type="domain" description="Zinc finger PHD-type" evidence="4">
    <location>
        <begin position="5"/>
        <end position="54"/>
    </location>
</feature>
<name>A0A8J9U988_9NEOP</name>
<gene>
    <name evidence="5" type="ORF">BINO364_LOCUS2997</name>
</gene>
<evidence type="ECO:0000313" key="5">
    <source>
        <dbReference type="EMBL" id="CAH0716181.1"/>
    </source>
</evidence>
<dbReference type="InterPro" id="IPR019786">
    <property type="entry name" value="Zinc_finger_PHD-type_CS"/>
</dbReference>
<sequence length="195" mass="22756">MHCRQCRKCLNRSEGIKCDECESVYHIQCTGNKMKDLKLESGDKGYRWICARCKTPASKTSVELSDPQALLNSINAITDKFELINKIQLPKLNNDLLHLKCVTERISKQNDEILAKIKMLNIRRSKDPVRSSPGSHVRRRNLNISPRSNFMEEKTPILGAEKSATYRTRRRSYSLLKMFLQFNRKLNHRRIHRSN</sequence>
<evidence type="ECO:0000313" key="6">
    <source>
        <dbReference type="Proteomes" id="UP000838878"/>
    </source>
</evidence>
<keyword evidence="3" id="KW-0862">Zinc</keyword>
<evidence type="ECO:0000256" key="2">
    <source>
        <dbReference type="ARBA" id="ARBA00022771"/>
    </source>
</evidence>
<keyword evidence="2" id="KW-0863">Zinc-finger</keyword>
<dbReference type="InterPro" id="IPR019787">
    <property type="entry name" value="Znf_PHD-finger"/>
</dbReference>
<dbReference type="InterPro" id="IPR001965">
    <property type="entry name" value="Znf_PHD"/>
</dbReference>
<dbReference type="Proteomes" id="UP000838878">
    <property type="component" value="Chromosome 11"/>
</dbReference>
<dbReference type="InterPro" id="IPR011011">
    <property type="entry name" value="Znf_FYVE_PHD"/>
</dbReference>
<dbReference type="OrthoDB" id="336088at2759"/>